<dbReference type="PROSITE" id="PS50983">
    <property type="entry name" value="FE_B12_PBP"/>
    <property type="match status" value="1"/>
</dbReference>
<comment type="caution">
    <text evidence="7">The sequence shown here is derived from an EMBL/GenBank/DDBJ whole genome shotgun (WGS) entry which is preliminary data.</text>
</comment>
<accession>A0ABV5W1S3</accession>
<keyword evidence="4" id="KW-0175">Coiled coil</keyword>
<keyword evidence="1" id="KW-0805">Transcription regulation</keyword>
<organism evidence="7 8">
    <name type="scientific">Paenibacillus hodogayensis</name>
    <dbReference type="NCBI Taxonomy" id="279208"/>
    <lineage>
        <taxon>Bacteria</taxon>
        <taxon>Bacillati</taxon>
        <taxon>Bacillota</taxon>
        <taxon>Bacilli</taxon>
        <taxon>Bacillales</taxon>
        <taxon>Paenibacillaceae</taxon>
        <taxon>Paenibacillus</taxon>
    </lineage>
</organism>
<dbReference type="Gene3D" id="2.60.120.10">
    <property type="entry name" value="Jelly Rolls"/>
    <property type="match status" value="1"/>
</dbReference>
<feature type="domain" description="HTH araC/xylS-type" evidence="5">
    <location>
        <begin position="178"/>
        <end position="275"/>
    </location>
</feature>
<keyword evidence="2" id="KW-0238">DNA-binding</keyword>
<evidence type="ECO:0000256" key="2">
    <source>
        <dbReference type="ARBA" id="ARBA00023125"/>
    </source>
</evidence>
<dbReference type="InterPro" id="IPR018060">
    <property type="entry name" value="HTH_AraC"/>
</dbReference>
<evidence type="ECO:0000259" key="6">
    <source>
        <dbReference type="PROSITE" id="PS50983"/>
    </source>
</evidence>
<dbReference type="Pfam" id="PF01497">
    <property type="entry name" value="Peripla_BP_2"/>
    <property type="match status" value="1"/>
</dbReference>
<reference evidence="7 8" key="1">
    <citation type="submission" date="2024-09" db="EMBL/GenBank/DDBJ databases">
        <authorList>
            <person name="Sun Q."/>
            <person name="Mori K."/>
        </authorList>
    </citation>
    <scope>NUCLEOTIDE SEQUENCE [LARGE SCALE GENOMIC DNA]</scope>
    <source>
        <strain evidence="7 8">JCM 12520</strain>
    </source>
</reference>
<protein>
    <submittedName>
        <fullName evidence="7">Helix-turn-helix domain-containing protein</fullName>
    </submittedName>
</protein>
<dbReference type="SUPFAM" id="SSF46689">
    <property type="entry name" value="Homeodomain-like"/>
    <property type="match status" value="2"/>
</dbReference>
<dbReference type="InterPro" id="IPR037923">
    <property type="entry name" value="HTH-like"/>
</dbReference>
<dbReference type="SMART" id="SM00342">
    <property type="entry name" value="HTH_ARAC"/>
    <property type="match status" value="1"/>
</dbReference>
<evidence type="ECO:0000256" key="3">
    <source>
        <dbReference type="ARBA" id="ARBA00023163"/>
    </source>
</evidence>
<dbReference type="InterPro" id="IPR009057">
    <property type="entry name" value="Homeodomain-like_sf"/>
</dbReference>
<dbReference type="Gene3D" id="1.10.10.60">
    <property type="entry name" value="Homeodomain-like"/>
    <property type="match status" value="2"/>
</dbReference>
<evidence type="ECO:0000256" key="1">
    <source>
        <dbReference type="ARBA" id="ARBA00023015"/>
    </source>
</evidence>
<feature type="coiled-coil region" evidence="4">
    <location>
        <begin position="370"/>
        <end position="397"/>
    </location>
</feature>
<dbReference type="Gene3D" id="3.40.50.1980">
    <property type="entry name" value="Nitrogenase molybdenum iron protein domain"/>
    <property type="match status" value="2"/>
</dbReference>
<dbReference type="RefSeq" id="WP_344915981.1">
    <property type="nucleotide sequence ID" value="NZ_BAAAYO010000018.1"/>
</dbReference>
<dbReference type="PANTHER" id="PTHR43280:SF2">
    <property type="entry name" value="HTH-TYPE TRANSCRIPTIONAL REGULATOR EXSA"/>
    <property type="match status" value="1"/>
</dbReference>
<evidence type="ECO:0000313" key="8">
    <source>
        <dbReference type="Proteomes" id="UP001589619"/>
    </source>
</evidence>
<dbReference type="SUPFAM" id="SSF53807">
    <property type="entry name" value="Helical backbone' metal receptor"/>
    <property type="match status" value="1"/>
</dbReference>
<evidence type="ECO:0000256" key="4">
    <source>
        <dbReference type="SAM" id="Coils"/>
    </source>
</evidence>
<sequence>MTLHTSYEQLYLFSAIRCYQHRASADLAHIKSLHAVSHLLFVVSGKGTLEIGDATYSVEPLQLFFVPVGATWQGKLFGLDIQYFTIDFQTISLLRQGDRWIGEQTSADPASLPPGSIELKDTTSIYPEIKSLHEINLLPDNRTQSNLLFQKLLLLIHDQRAVHQQPDHDKMLKWNGVEESIRYMQSNLGKKMNRNTLAEVAKLTPSSYCRSFKKAKGIAPMDYLTHIRIKQAKQLLADGVTCKQTAYRLGYVSEYYFSRVFKKMTGLSPTIYMRREHSRIAVASRFGLHLNLESLGVEPVVVIDCYHHPGIEQEDYNRRLMSQLEELKTAQPDLIIGDYSHSPLYKTFKQIAPTVLLEYDLDWLVPHRRLAELVGREQEAQEVIEALDERIAQVKRLIADTGNMQQVAVMQIMSDHLYLQGISNHPLNKLLYTELGLLPGKNVPTHKMRLELYPSQLPEIEVNHLWVHLYSDTPDVLQTLQRTKESPCWGQIPAVLNNQVRFTANWLIMSWTPQGRVRIVEEIASYLNLYR</sequence>
<keyword evidence="8" id="KW-1185">Reference proteome</keyword>
<dbReference type="PANTHER" id="PTHR43280">
    <property type="entry name" value="ARAC-FAMILY TRANSCRIPTIONAL REGULATOR"/>
    <property type="match status" value="1"/>
</dbReference>
<evidence type="ECO:0000259" key="5">
    <source>
        <dbReference type="PROSITE" id="PS01124"/>
    </source>
</evidence>
<keyword evidence="3" id="KW-0804">Transcription</keyword>
<evidence type="ECO:0000313" key="7">
    <source>
        <dbReference type="EMBL" id="MFB9754514.1"/>
    </source>
</evidence>
<dbReference type="EMBL" id="JBHMAG010000015">
    <property type="protein sequence ID" value="MFB9754514.1"/>
    <property type="molecule type" value="Genomic_DNA"/>
</dbReference>
<gene>
    <name evidence="7" type="ORF">ACFFNY_23340</name>
</gene>
<dbReference type="InterPro" id="IPR002491">
    <property type="entry name" value="ABC_transptr_periplasmic_BD"/>
</dbReference>
<proteinExistence type="predicted"/>
<dbReference type="SUPFAM" id="SSF51215">
    <property type="entry name" value="Regulatory protein AraC"/>
    <property type="match status" value="1"/>
</dbReference>
<feature type="domain" description="Fe/B12 periplasmic-binding" evidence="6">
    <location>
        <begin position="280"/>
        <end position="531"/>
    </location>
</feature>
<dbReference type="Pfam" id="PF12833">
    <property type="entry name" value="HTH_18"/>
    <property type="match status" value="1"/>
</dbReference>
<dbReference type="Proteomes" id="UP001589619">
    <property type="component" value="Unassembled WGS sequence"/>
</dbReference>
<name>A0ABV5W1S3_9BACL</name>
<dbReference type="PROSITE" id="PS01124">
    <property type="entry name" value="HTH_ARAC_FAMILY_2"/>
    <property type="match status" value="1"/>
</dbReference>
<dbReference type="InterPro" id="IPR014710">
    <property type="entry name" value="RmlC-like_jellyroll"/>
</dbReference>